<dbReference type="PANTHER" id="PTHR47959">
    <property type="entry name" value="ATP-DEPENDENT RNA HELICASE RHLE-RELATED"/>
    <property type="match status" value="1"/>
</dbReference>
<dbReference type="Pfam" id="PF00270">
    <property type="entry name" value="DEAD"/>
    <property type="match status" value="1"/>
</dbReference>
<reference evidence="10" key="1">
    <citation type="submission" date="2025-08" db="UniProtKB">
        <authorList>
            <consortium name="RefSeq"/>
        </authorList>
    </citation>
    <scope>IDENTIFICATION</scope>
</reference>
<dbReference type="InterPro" id="IPR050079">
    <property type="entry name" value="DEAD_box_RNA_helicase"/>
</dbReference>
<dbReference type="GO" id="GO:0003724">
    <property type="term" value="F:RNA helicase activity"/>
    <property type="evidence" value="ECO:0007669"/>
    <property type="project" value="UniProtKB-EC"/>
</dbReference>
<keyword evidence="4 10" id="KW-0347">Helicase</keyword>
<feature type="domain" description="Helicase ATP-binding" evidence="7">
    <location>
        <begin position="249"/>
        <end position="357"/>
    </location>
</feature>
<dbReference type="InterPro" id="IPR014014">
    <property type="entry name" value="RNA_helicase_DEAD_Q_motif"/>
</dbReference>
<evidence type="ECO:0000256" key="3">
    <source>
        <dbReference type="ARBA" id="ARBA00022801"/>
    </source>
</evidence>
<dbReference type="GO" id="GO:0016787">
    <property type="term" value="F:hydrolase activity"/>
    <property type="evidence" value="ECO:0007669"/>
    <property type="project" value="UniProtKB-KW"/>
</dbReference>
<evidence type="ECO:0000259" key="7">
    <source>
        <dbReference type="PROSITE" id="PS51192"/>
    </source>
</evidence>
<protein>
    <recommendedName>
        <fullName evidence="1">RNA helicase</fullName>
        <ecNumber evidence="1">3.6.4.13</ecNumber>
    </recommendedName>
</protein>
<keyword evidence="3" id="KW-0378">Hydrolase</keyword>
<sequence>MKHQRYLTTQVLPGRPKGSLELLAPLSGHLDYEAKDPVRNASHSARGVLHAHREVPRKKPGVANKTKEEPTVGGCCRSVEEQNGELCGGRRELPVAFLLLATGGGVVRGFISSWRSAKPAAERARARAAIAGFRLLAHAPWRRGRREAGASLEPEVKAASRLRPRCCRHTRSQCLENDVDNELLDYEDDEVETAAGADGTEAPAKKDVKGSYVSIHSSGFRDFLLKPELLRAIVDCGFEHPSEVQHECIPQAILGMDVLCQAKSGMGKTAVFVLATLQQLEPVTGQVSVLVMCHTRELAFQISKEYERFSKYMPNVKVAVFFGGLSIKKDEEVLKKNCPHIVMGTPGRIIALDQIRA</sequence>
<dbReference type="CTD" id="7919"/>
<dbReference type="SMART" id="SM00487">
    <property type="entry name" value="DEXDc"/>
    <property type="match status" value="1"/>
</dbReference>
<accession>A0A6P7QFK6</accession>
<dbReference type="GO" id="GO:0005524">
    <property type="term" value="F:ATP binding"/>
    <property type="evidence" value="ECO:0007669"/>
    <property type="project" value="UniProtKB-KW"/>
</dbReference>
<dbReference type="PANTHER" id="PTHR47959:SF1">
    <property type="entry name" value="ATP-DEPENDENT RNA HELICASE DBPA"/>
    <property type="match status" value="1"/>
</dbReference>
<organism evidence="9 10">
    <name type="scientific">Mus caroli</name>
    <name type="common">Ryukyu mouse</name>
    <name type="synonym">Ricefield mouse</name>
    <dbReference type="NCBI Taxonomy" id="10089"/>
    <lineage>
        <taxon>Eukaryota</taxon>
        <taxon>Metazoa</taxon>
        <taxon>Chordata</taxon>
        <taxon>Craniata</taxon>
        <taxon>Vertebrata</taxon>
        <taxon>Euteleostomi</taxon>
        <taxon>Mammalia</taxon>
        <taxon>Eutheria</taxon>
        <taxon>Euarchontoglires</taxon>
        <taxon>Glires</taxon>
        <taxon>Rodentia</taxon>
        <taxon>Myomorpha</taxon>
        <taxon>Muroidea</taxon>
        <taxon>Muridae</taxon>
        <taxon>Murinae</taxon>
        <taxon>Mus</taxon>
        <taxon>Mus</taxon>
    </lineage>
</organism>
<evidence type="ECO:0000256" key="2">
    <source>
        <dbReference type="ARBA" id="ARBA00022741"/>
    </source>
</evidence>
<dbReference type="RefSeq" id="XP_029327292.1">
    <property type="nucleotide sequence ID" value="XM_029471432.1"/>
</dbReference>
<feature type="short sequence motif" description="Q motif" evidence="6">
    <location>
        <begin position="218"/>
        <end position="246"/>
    </location>
</feature>
<keyword evidence="5" id="KW-0067">ATP-binding</keyword>
<evidence type="ECO:0000256" key="6">
    <source>
        <dbReference type="PROSITE-ProRule" id="PRU00552"/>
    </source>
</evidence>
<dbReference type="Gene3D" id="3.40.50.300">
    <property type="entry name" value="P-loop containing nucleotide triphosphate hydrolases"/>
    <property type="match status" value="1"/>
</dbReference>
<dbReference type="PROSITE" id="PS51195">
    <property type="entry name" value="Q_MOTIF"/>
    <property type="match status" value="1"/>
</dbReference>
<evidence type="ECO:0000313" key="9">
    <source>
        <dbReference type="Proteomes" id="UP000515126"/>
    </source>
</evidence>
<dbReference type="GO" id="GO:0003676">
    <property type="term" value="F:nucleic acid binding"/>
    <property type="evidence" value="ECO:0007669"/>
    <property type="project" value="InterPro"/>
</dbReference>
<proteinExistence type="predicted"/>
<evidence type="ECO:0000259" key="8">
    <source>
        <dbReference type="PROSITE" id="PS51195"/>
    </source>
</evidence>
<dbReference type="AlphaFoldDB" id="A0A6P7QFK6"/>
<dbReference type="InterPro" id="IPR027417">
    <property type="entry name" value="P-loop_NTPase"/>
</dbReference>
<gene>
    <name evidence="10" type="primary">Ddx39b</name>
</gene>
<dbReference type="FunFam" id="3.40.50.300:FF:003846">
    <property type="entry name" value="Spliceosome RNA helicase DDX39B"/>
    <property type="match status" value="1"/>
</dbReference>
<dbReference type="PROSITE" id="PS51192">
    <property type="entry name" value="HELICASE_ATP_BIND_1"/>
    <property type="match status" value="1"/>
</dbReference>
<dbReference type="GO" id="GO:0005829">
    <property type="term" value="C:cytosol"/>
    <property type="evidence" value="ECO:0007669"/>
    <property type="project" value="TreeGrafter"/>
</dbReference>
<name>A0A6P7QFK6_MUSCR</name>
<dbReference type="EC" id="3.6.4.13" evidence="1"/>
<dbReference type="SUPFAM" id="SSF52540">
    <property type="entry name" value="P-loop containing nucleoside triphosphate hydrolases"/>
    <property type="match status" value="1"/>
</dbReference>
<dbReference type="InterPro" id="IPR014001">
    <property type="entry name" value="Helicase_ATP-bd"/>
</dbReference>
<dbReference type="KEGG" id="mcal:110284033"/>
<dbReference type="InterPro" id="IPR011545">
    <property type="entry name" value="DEAD/DEAH_box_helicase_dom"/>
</dbReference>
<dbReference type="Proteomes" id="UP000515126">
    <property type="component" value="Chromosome 17"/>
</dbReference>
<feature type="domain" description="DEAD-box RNA helicase Q" evidence="8">
    <location>
        <begin position="218"/>
        <end position="246"/>
    </location>
</feature>
<evidence type="ECO:0000256" key="4">
    <source>
        <dbReference type="ARBA" id="ARBA00022806"/>
    </source>
</evidence>
<keyword evidence="9" id="KW-1185">Reference proteome</keyword>
<evidence type="ECO:0000313" key="10">
    <source>
        <dbReference type="RefSeq" id="XP_029327292.1"/>
    </source>
</evidence>
<dbReference type="GeneID" id="110284033"/>
<evidence type="ECO:0000256" key="1">
    <source>
        <dbReference type="ARBA" id="ARBA00012552"/>
    </source>
</evidence>
<keyword evidence="2" id="KW-0547">Nucleotide-binding</keyword>
<evidence type="ECO:0000256" key="5">
    <source>
        <dbReference type="ARBA" id="ARBA00022840"/>
    </source>
</evidence>